<proteinExistence type="inferred from homology"/>
<dbReference type="AlphaFoldDB" id="A0A1I3Z5U8"/>
<feature type="active site" description="Proton donor" evidence="4">
    <location>
        <position position="186"/>
    </location>
</feature>
<dbReference type="Gene3D" id="3.20.20.80">
    <property type="entry name" value="Glycosidases"/>
    <property type="match status" value="1"/>
</dbReference>
<evidence type="ECO:0000256" key="4">
    <source>
        <dbReference type="PROSITE-ProRule" id="PRU01100"/>
    </source>
</evidence>
<dbReference type="Proteomes" id="UP000199111">
    <property type="component" value="Unassembled WGS sequence"/>
</dbReference>
<name>A0A1I3Z5U8_9ACTN</name>
<dbReference type="EMBL" id="FOQY01000024">
    <property type="protein sequence ID" value="SFK39423.1"/>
    <property type="molecule type" value="Genomic_DNA"/>
</dbReference>
<dbReference type="GO" id="GO:0006080">
    <property type="term" value="P:substituted mannan metabolic process"/>
    <property type="evidence" value="ECO:0007669"/>
    <property type="project" value="InterPro"/>
</dbReference>
<feature type="active site" description="Nucleophile" evidence="4">
    <location>
        <position position="290"/>
    </location>
</feature>
<sequence length="366" mass="40707">MTLPGKRRPVRTAGKLSVSRWILIGLAGALMATTSIYACTSSGRQTSGSGAPVVPGARSTPGSCAPTSKLVPPCGAWWGMHVPPDGDRRLVPDVTAMEQKIGRRLDITISYHDMSNSDAGRFLRDDESDLGADRILFLGWESRIWDEDVDIAWRDIAAGHYDRAIADQAARVREYGKPVLVGFDGEKDRDESGQTPAEYIAAYKRIVDGFRQAGAANALWVWGVTGYYPFRDRWKAYYPGDDYVDWISYDPYNFAICRGAAWQDFKETVQPTYEWFQQNGFAAKPLILAEYGTESHQNDTSARAEWYRDIPEAMKAMPNLKAIVQWNNTDADNCDFSLTGPGVLESFAEAGRDPYFRQPMASQPAG</sequence>
<evidence type="ECO:0000256" key="3">
    <source>
        <dbReference type="ARBA" id="ARBA00023295"/>
    </source>
</evidence>
<organism evidence="8 9">
    <name type="scientific">Streptosporangium canum</name>
    <dbReference type="NCBI Taxonomy" id="324952"/>
    <lineage>
        <taxon>Bacteria</taxon>
        <taxon>Bacillati</taxon>
        <taxon>Actinomycetota</taxon>
        <taxon>Actinomycetes</taxon>
        <taxon>Streptosporangiales</taxon>
        <taxon>Streptosporangiaceae</taxon>
        <taxon>Streptosporangium</taxon>
    </lineage>
</organism>
<comment type="similarity">
    <text evidence="1 4">Belongs to the glycosyl hydrolase 26 family.</text>
</comment>
<accession>A0A1I3Z5U8</accession>
<evidence type="ECO:0000256" key="1">
    <source>
        <dbReference type="ARBA" id="ARBA00007754"/>
    </source>
</evidence>
<dbReference type="Pfam" id="PF02156">
    <property type="entry name" value="Glyco_hydro_26"/>
    <property type="match status" value="1"/>
</dbReference>
<feature type="transmembrane region" description="Helical" evidence="6">
    <location>
        <begin position="21"/>
        <end position="38"/>
    </location>
</feature>
<evidence type="ECO:0000256" key="6">
    <source>
        <dbReference type="SAM" id="Phobius"/>
    </source>
</evidence>
<feature type="domain" description="GH26" evidence="7">
    <location>
        <begin position="58"/>
        <end position="347"/>
    </location>
</feature>
<evidence type="ECO:0000313" key="8">
    <source>
        <dbReference type="EMBL" id="SFK39423.1"/>
    </source>
</evidence>
<keyword evidence="6" id="KW-0812">Transmembrane</keyword>
<evidence type="ECO:0000259" key="7">
    <source>
        <dbReference type="PROSITE" id="PS51764"/>
    </source>
</evidence>
<feature type="region of interest" description="Disordered" evidence="5">
    <location>
        <begin position="43"/>
        <end position="65"/>
    </location>
</feature>
<keyword evidence="2 4" id="KW-0378">Hydrolase</keyword>
<dbReference type="InterPro" id="IPR022790">
    <property type="entry name" value="GH26_dom"/>
</dbReference>
<dbReference type="PANTHER" id="PTHR40079">
    <property type="entry name" value="MANNAN ENDO-1,4-BETA-MANNOSIDASE E-RELATED"/>
    <property type="match status" value="1"/>
</dbReference>
<gene>
    <name evidence="8" type="ORF">SAMN05216275_12412</name>
</gene>
<dbReference type="PROSITE" id="PS51764">
    <property type="entry name" value="GH26"/>
    <property type="match status" value="1"/>
</dbReference>
<reference evidence="9" key="1">
    <citation type="submission" date="2016-10" db="EMBL/GenBank/DDBJ databases">
        <authorList>
            <person name="Varghese N."/>
            <person name="Submissions S."/>
        </authorList>
    </citation>
    <scope>NUCLEOTIDE SEQUENCE [LARGE SCALE GENOMIC DNA]</scope>
    <source>
        <strain evidence="9">CGMCC 4.2126</strain>
    </source>
</reference>
<keyword evidence="3 4" id="KW-0326">Glycosidase</keyword>
<dbReference type="GO" id="GO:0016985">
    <property type="term" value="F:mannan endo-1,4-beta-mannosidase activity"/>
    <property type="evidence" value="ECO:0007669"/>
    <property type="project" value="InterPro"/>
</dbReference>
<protein>
    <submittedName>
        <fullName evidence="8">Glycosyl hydrolase family 26</fullName>
    </submittedName>
</protein>
<keyword evidence="6" id="KW-1133">Transmembrane helix</keyword>
<dbReference type="SUPFAM" id="SSF51445">
    <property type="entry name" value="(Trans)glycosidases"/>
    <property type="match status" value="1"/>
</dbReference>
<evidence type="ECO:0000256" key="2">
    <source>
        <dbReference type="ARBA" id="ARBA00022801"/>
    </source>
</evidence>
<dbReference type="InterPro" id="IPR000805">
    <property type="entry name" value="Glyco_hydro_26"/>
</dbReference>
<keyword evidence="9" id="KW-1185">Reference proteome</keyword>
<evidence type="ECO:0000256" key="5">
    <source>
        <dbReference type="SAM" id="MobiDB-lite"/>
    </source>
</evidence>
<dbReference type="PANTHER" id="PTHR40079:SF4">
    <property type="entry name" value="GH26 DOMAIN-CONTAINING PROTEIN-RELATED"/>
    <property type="match status" value="1"/>
</dbReference>
<dbReference type="InterPro" id="IPR017853">
    <property type="entry name" value="GH"/>
</dbReference>
<evidence type="ECO:0000313" key="9">
    <source>
        <dbReference type="Proteomes" id="UP000199111"/>
    </source>
</evidence>
<keyword evidence="6" id="KW-0472">Membrane</keyword>